<dbReference type="SMART" id="SM00175">
    <property type="entry name" value="RAB"/>
    <property type="match status" value="1"/>
</dbReference>
<dbReference type="PRINTS" id="PR00449">
    <property type="entry name" value="RASTRNSFRMNG"/>
</dbReference>
<evidence type="ECO:0000256" key="2">
    <source>
        <dbReference type="SAM" id="MobiDB-lite"/>
    </source>
</evidence>
<dbReference type="CDD" id="cd00154">
    <property type="entry name" value="Rab"/>
    <property type="match status" value="1"/>
</dbReference>
<dbReference type="STRING" id="289078.A0A2X0LK79"/>
<evidence type="ECO:0000313" key="4">
    <source>
        <dbReference type="Proteomes" id="UP000249723"/>
    </source>
</evidence>
<protein>
    <submittedName>
        <fullName evidence="3">BZ3500_MvSof-1268-A1-R1_Chr8-2g10282 protein</fullName>
    </submittedName>
</protein>
<keyword evidence="4" id="KW-1185">Reference proteome</keyword>
<dbReference type="AlphaFoldDB" id="A0A2X0LK79"/>
<dbReference type="SUPFAM" id="SSF52540">
    <property type="entry name" value="P-loop containing nucleoside triphosphate hydrolases"/>
    <property type="match status" value="1"/>
</dbReference>
<gene>
    <name evidence="3" type="ORF">BZ3500_MVSOF-1268-A1-R1_CHR8-2G10282</name>
</gene>
<reference evidence="4" key="1">
    <citation type="submission" date="2016-10" db="EMBL/GenBank/DDBJ databases">
        <authorList>
            <person name="Jeantristanb JTB J.-T."/>
            <person name="Ricardo R."/>
        </authorList>
    </citation>
    <scope>NUCLEOTIDE SEQUENCE [LARGE SCALE GENOMIC DNA]</scope>
</reference>
<name>A0A2X0LK79_9BASI</name>
<proteinExistence type="inferred from homology"/>
<dbReference type="PANTHER" id="PTHR47979">
    <property type="entry name" value="DRAB11-RELATED"/>
    <property type="match status" value="1"/>
</dbReference>
<feature type="compositionally biased region" description="Gly residues" evidence="2">
    <location>
        <begin position="218"/>
        <end position="227"/>
    </location>
</feature>
<sequence length="309" mass="33812">MDPWYGTLLCDKETPDPRDDPRCIHMTIIISRRLPAKPSSPSFPPLFYALAQIQKQILLGDAATGKSSLLVRLTDDRFLNHSEPTIGVEFGSRLVELTEGEDKGKKVKLQIWDTAGQESFRSITRSYYRGAGGALLCFDLTSRSTFLSCRSWLIDLKQWGEEDLLVLVVGNKKDLIRSRRSQDLEEGGRDSEEESSTVVEVEGIEGEEEDGERRLVPGGPGGGGGGVEELRREVQAWVKEQGLAGYVETSAKDGEGVQEAFNELTIKVHEKHQKALSAQRARGGANGLKAFRLTRAGASTTNEGGGGCC</sequence>
<feature type="region of interest" description="Disordered" evidence="2">
    <location>
        <begin position="180"/>
        <end position="227"/>
    </location>
</feature>
<dbReference type="Pfam" id="PF00071">
    <property type="entry name" value="Ras"/>
    <property type="match status" value="1"/>
</dbReference>
<dbReference type="Gene3D" id="3.40.50.300">
    <property type="entry name" value="P-loop containing nucleotide triphosphate hydrolases"/>
    <property type="match status" value="1"/>
</dbReference>
<dbReference type="EMBL" id="FMWP01000088">
    <property type="protein sequence ID" value="SCZ96543.1"/>
    <property type="molecule type" value="Genomic_DNA"/>
</dbReference>
<dbReference type="InterPro" id="IPR027417">
    <property type="entry name" value="P-loop_NTPase"/>
</dbReference>
<dbReference type="SMART" id="SM00173">
    <property type="entry name" value="RAS"/>
    <property type="match status" value="1"/>
</dbReference>
<dbReference type="InterPro" id="IPR001806">
    <property type="entry name" value="Small_GTPase"/>
</dbReference>
<dbReference type="GO" id="GO:0005525">
    <property type="term" value="F:GTP binding"/>
    <property type="evidence" value="ECO:0007669"/>
    <property type="project" value="InterPro"/>
</dbReference>
<comment type="similarity">
    <text evidence="1">Belongs to the small GTPase superfamily. Rab family.</text>
</comment>
<dbReference type="NCBIfam" id="TIGR00231">
    <property type="entry name" value="small_GTP"/>
    <property type="match status" value="1"/>
</dbReference>
<dbReference type="FunFam" id="3.40.50.300:FF:001447">
    <property type="entry name" value="Ras-related protein Rab-1B"/>
    <property type="match status" value="1"/>
</dbReference>
<feature type="compositionally biased region" description="Basic and acidic residues" evidence="2">
    <location>
        <begin position="180"/>
        <end position="190"/>
    </location>
</feature>
<dbReference type="PROSITE" id="PS51419">
    <property type="entry name" value="RAB"/>
    <property type="match status" value="1"/>
</dbReference>
<dbReference type="PROSITE" id="PS51421">
    <property type="entry name" value="RAS"/>
    <property type="match status" value="1"/>
</dbReference>
<evidence type="ECO:0000313" key="3">
    <source>
        <dbReference type="EMBL" id="SCZ96543.1"/>
    </source>
</evidence>
<evidence type="ECO:0000256" key="1">
    <source>
        <dbReference type="ARBA" id="ARBA00006270"/>
    </source>
</evidence>
<dbReference type="InterPro" id="IPR005225">
    <property type="entry name" value="Small_GTP-bd"/>
</dbReference>
<accession>A0A2X0LK79</accession>
<organism evidence="3 4">
    <name type="scientific">Microbotryum saponariae</name>
    <dbReference type="NCBI Taxonomy" id="289078"/>
    <lineage>
        <taxon>Eukaryota</taxon>
        <taxon>Fungi</taxon>
        <taxon>Dikarya</taxon>
        <taxon>Basidiomycota</taxon>
        <taxon>Pucciniomycotina</taxon>
        <taxon>Microbotryomycetes</taxon>
        <taxon>Microbotryales</taxon>
        <taxon>Microbotryaceae</taxon>
        <taxon>Microbotryum</taxon>
    </lineage>
</organism>
<dbReference type="Proteomes" id="UP000249723">
    <property type="component" value="Unassembled WGS sequence"/>
</dbReference>
<dbReference type="GO" id="GO:0003924">
    <property type="term" value="F:GTPase activity"/>
    <property type="evidence" value="ECO:0007669"/>
    <property type="project" value="InterPro"/>
</dbReference>
<dbReference type="SMART" id="SM00174">
    <property type="entry name" value="RHO"/>
    <property type="match status" value="1"/>
</dbReference>
<dbReference type="InterPro" id="IPR050209">
    <property type="entry name" value="Rab_GTPases_membrane_traffic"/>
</dbReference>